<proteinExistence type="predicted"/>
<dbReference type="STRING" id="51670.SAMN04488557_1256"/>
<organism evidence="1 2">
    <name type="scientific">Hyphomicrobium facile</name>
    <dbReference type="NCBI Taxonomy" id="51670"/>
    <lineage>
        <taxon>Bacteria</taxon>
        <taxon>Pseudomonadati</taxon>
        <taxon>Pseudomonadota</taxon>
        <taxon>Alphaproteobacteria</taxon>
        <taxon>Hyphomicrobiales</taxon>
        <taxon>Hyphomicrobiaceae</taxon>
        <taxon>Hyphomicrobium</taxon>
    </lineage>
</organism>
<accession>A0A1I7N463</accession>
<dbReference type="Gene3D" id="1.10.10.10">
    <property type="entry name" value="Winged helix-like DNA-binding domain superfamily/Winged helix DNA-binding domain"/>
    <property type="match status" value="1"/>
</dbReference>
<evidence type="ECO:0000313" key="1">
    <source>
        <dbReference type="EMBL" id="SFV29457.1"/>
    </source>
</evidence>
<keyword evidence="2" id="KW-1185">Reference proteome</keyword>
<reference evidence="2" key="1">
    <citation type="submission" date="2016-10" db="EMBL/GenBank/DDBJ databases">
        <authorList>
            <person name="Varghese N."/>
            <person name="Submissions S."/>
        </authorList>
    </citation>
    <scope>NUCLEOTIDE SEQUENCE [LARGE SCALE GENOMIC DNA]</scope>
    <source>
        <strain evidence="2">DSM 1565</strain>
    </source>
</reference>
<protein>
    <submittedName>
        <fullName evidence="1">RNA polymerase sigma factor, sigma-70 family</fullName>
    </submittedName>
</protein>
<dbReference type="RefSeq" id="WP_092865573.1">
    <property type="nucleotide sequence ID" value="NZ_FPCH01000001.1"/>
</dbReference>
<dbReference type="SUPFAM" id="SSF88659">
    <property type="entry name" value="Sigma3 and sigma4 domains of RNA polymerase sigma factors"/>
    <property type="match status" value="1"/>
</dbReference>
<dbReference type="EMBL" id="FPCH01000001">
    <property type="protein sequence ID" value="SFV29457.1"/>
    <property type="molecule type" value="Genomic_DNA"/>
</dbReference>
<sequence>MPPPLTKTNANGVRYRRQTTVDQLIDEVAMLDRAALLSRFSITNRHDPIYLPSEVLLHAIRATRQDNRDSHFEALFRILLARVESLSRNAISTSQYRNVDEIRAEIASRFATMIAQDRTQGGDRLDIFEVVFDKALAALRVDVLRKLGPERLRTEPIDDANTGEPTAAVERAAEAFLGQSREKFDDPAFRSDLVAAIDHLPNDEKTVIGLMLKGIPIDGKEPGAVTIAKLLGCTEKTVRNRRDRAIFKLRKALAGEYAS</sequence>
<dbReference type="InterPro" id="IPR013324">
    <property type="entry name" value="RNA_pol_sigma_r3/r4-like"/>
</dbReference>
<dbReference type="InterPro" id="IPR036388">
    <property type="entry name" value="WH-like_DNA-bd_sf"/>
</dbReference>
<evidence type="ECO:0000313" key="2">
    <source>
        <dbReference type="Proteomes" id="UP000199423"/>
    </source>
</evidence>
<name>A0A1I7N463_9HYPH</name>
<gene>
    <name evidence="1" type="ORF">SAMN04488557_1256</name>
</gene>
<dbReference type="OrthoDB" id="7548639at2"/>
<dbReference type="Proteomes" id="UP000199423">
    <property type="component" value="Unassembled WGS sequence"/>
</dbReference>
<dbReference type="AlphaFoldDB" id="A0A1I7N463"/>